<name>A0A1Q5PJT2_9ACTO</name>
<reference evidence="10 11" key="1">
    <citation type="submission" date="2016-11" db="EMBL/GenBank/DDBJ databases">
        <title>Actinomyces gypaetusis sp. nov. isolated from the vulture Gypaetus barbatus in Qinghai Tibet Plateau China.</title>
        <authorList>
            <person name="Meng X."/>
        </authorList>
    </citation>
    <scope>NUCLEOTIDE SEQUENCE [LARGE SCALE GENOMIC DNA]</scope>
    <source>
        <strain evidence="10 11">VUL4_2</strain>
    </source>
</reference>
<accession>A0A1Q5PJT2</accession>
<evidence type="ECO:0008006" key="12">
    <source>
        <dbReference type="Google" id="ProtNLM"/>
    </source>
</evidence>
<dbReference type="GO" id="GO:0005886">
    <property type="term" value="C:plasma membrane"/>
    <property type="evidence" value="ECO:0007669"/>
    <property type="project" value="UniProtKB-SubCell"/>
</dbReference>
<keyword evidence="5 9" id="KW-0812">Transmembrane</keyword>
<keyword evidence="4" id="KW-1003">Cell membrane</keyword>
<dbReference type="RefSeq" id="WP_073709797.1">
    <property type="nucleotide sequence ID" value="NZ_MQSV01000006.1"/>
</dbReference>
<evidence type="ECO:0000256" key="2">
    <source>
        <dbReference type="ARBA" id="ARBA00009773"/>
    </source>
</evidence>
<dbReference type="PANTHER" id="PTHR21716:SF53">
    <property type="entry name" value="PERMEASE PERM-RELATED"/>
    <property type="match status" value="1"/>
</dbReference>
<protein>
    <recommendedName>
        <fullName evidence="12">AI-2E family transporter</fullName>
    </recommendedName>
</protein>
<keyword evidence="3" id="KW-0813">Transport</keyword>
<evidence type="ECO:0000256" key="1">
    <source>
        <dbReference type="ARBA" id="ARBA00004651"/>
    </source>
</evidence>
<dbReference type="GO" id="GO:0055085">
    <property type="term" value="P:transmembrane transport"/>
    <property type="evidence" value="ECO:0007669"/>
    <property type="project" value="TreeGrafter"/>
</dbReference>
<feature type="transmembrane region" description="Helical" evidence="9">
    <location>
        <begin position="349"/>
        <end position="378"/>
    </location>
</feature>
<comment type="subcellular location">
    <subcellularLocation>
        <location evidence="1">Cell membrane</location>
        <topology evidence="1">Multi-pass membrane protein</topology>
    </subcellularLocation>
</comment>
<dbReference type="OrthoDB" id="9784366at2"/>
<evidence type="ECO:0000256" key="4">
    <source>
        <dbReference type="ARBA" id="ARBA00022475"/>
    </source>
</evidence>
<gene>
    <name evidence="10" type="ORF">BSR29_08115</name>
</gene>
<keyword evidence="7 9" id="KW-0472">Membrane</keyword>
<keyword evidence="6 9" id="KW-1133">Transmembrane helix</keyword>
<evidence type="ECO:0000256" key="3">
    <source>
        <dbReference type="ARBA" id="ARBA00022448"/>
    </source>
</evidence>
<comment type="caution">
    <text evidence="10">The sequence shown here is derived from an EMBL/GenBank/DDBJ whole genome shotgun (WGS) entry which is preliminary data.</text>
</comment>
<evidence type="ECO:0000256" key="9">
    <source>
        <dbReference type="SAM" id="Phobius"/>
    </source>
</evidence>
<feature type="transmembrane region" description="Helical" evidence="9">
    <location>
        <begin position="75"/>
        <end position="96"/>
    </location>
</feature>
<feature type="transmembrane region" description="Helical" evidence="9">
    <location>
        <begin position="46"/>
        <end position="69"/>
    </location>
</feature>
<feature type="transmembrane region" description="Helical" evidence="9">
    <location>
        <begin position="296"/>
        <end position="329"/>
    </location>
</feature>
<dbReference type="Proteomes" id="UP000186785">
    <property type="component" value="Unassembled WGS sequence"/>
</dbReference>
<evidence type="ECO:0000256" key="8">
    <source>
        <dbReference type="SAM" id="MobiDB-lite"/>
    </source>
</evidence>
<dbReference type="InterPro" id="IPR002549">
    <property type="entry name" value="AI-2E-like"/>
</dbReference>
<dbReference type="AlphaFoldDB" id="A0A1Q5PJT2"/>
<evidence type="ECO:0000256" key="6">
    <source>
        <dbReference type="ARBA" id="ARBA00022989"/>
    </source>
</evidence>
<evidence type="ECO:0000256" key="7">
    <source>
        <dbReference type="ARBA" id="ARBA00023136"/>
    </source>
</evidence>
<keyword evidence="11" id="KW-1185">Reference proteome</keyword>
<feature type="transmembrane region" description="Helical" evidence="9">
    <location>
        <begin position="108"/>
        <end position="130"/>
    </location>
</feature>
<organism evidence="10 11">
    <name type="scientific">Boudabousia liubingyangii</name>
    <dbReference type="NCBI Taxonomy" id="1921764"/>
    <lineage>
        <taxon>Bacteria</taxon>
        <taxon>Bacillati</taxon>
        <taxon>Actinomycetota</taxon>
        <taxon>Actinomycetes</taxon>
        <taxon>Actinomycetales</taxon>
        <taxon>Actinomycetaceae</taxon>
        <taxon>Boudabousia</taxon>
    </lineage>
</organism>
<evidence type="ECO:0000256" key="5">
    <source>
        <dbReference type="ARBA" id="ARBA00022692"/>
    </source>
</evidence>
<evidence type="ECO:0000313" key="11">
    <source>
        <dbReference type="Proteomes" id="UP000186785"/>
    </source>
</evidence>
<dbReference type="Pfam" id="PF01594">
    <property type="entry name" value="AI-2E_transport"/>
    <property type="match status" value="1"/>
</dbReference>
<dbReference type="STRING" id="1921764.BSR28_07410"/>
<proteinExistence type="inferred from homology"/>
<comment type="similarity">
    <text evidence="2">Belongs to the autoinducer-2 exporter (AI-2E) (TC 2.A.86) family.</text>
</comment>
<sequence length="421" mass="44568">MTKSREKKEKKQKKEKFLPSRRPARPNEEGELVSASGLRVKDTLPWGIQVAGAWAWRILAICGVAWVMLQLIVKFSMVVIPIAISLLFTAVLMPLVKFLNGKLHLPKGLAAILALLIGTGIASLVLTISISQVATDAPDLATKAAAGFSQLTDWLSKGPLGLQEQQVTNWLNQASAQIVTAVKSNASSIASGAFFAASSIASSMATMITILFCVFFFLKDGKQIWVWCVRLFPRIARRPIHESFAAGWSTVGAWARVQVLVAAIDAVGIGLGAYFVGVSLWVPIALLTFMMGFIPILGAIVAGSVAVLVALVDVGSTAAIIMVVVVLVVQQTEGNVLQPMLMSSAVALHPVAVVLGVAAGGYLAGVTGALFVVPVMAFANEAINRANSAKVLENHSNTTDEELGLVLKFEDGEESNEALPA</sequence>
<feature type="region of interest" description="Disordered" evidence="8">
    <location>
        <begin position="1"/>
        <end position="30"/>
    </location>
</feature>
<dbReference type="PANTHER" id="PTHR21716">
    <property type="entry name" value="TRANSMEMBRANE PROTEIN"/>
    <property type="match status" value="1"/>
</dbReference>
<evidence type="ECO:0000313" key="10">
    <source>
        <dbReference type="EMBL" id="OKL46202.1"/>
    </source>
</evidence>
<feature type="transmembrane region" description="Helical" evidence="9">
    <location>
        <begin position="193"/>
        <end position="218"/>
    </location>
</feature>
<dbReference type="EMBL" id="MQSV01000006">
    <property type="protein sequence ID" value="OKL46202.1"/>
    <property type="molecule type" value="Genomic_DNA"/>
</dbReference>